<dbReference type="PANTHER" id="PTHR23510:SF16">
    <property type="entry name" value="MAJOR FACILITATOR SUPERFAMILY (MFS) PROFILE DOMAIN-CONTAINING PROTEIN"/>
    <property type="match status" value="1"/>
</dbReference>
<dbReference type="Proteomes" id="UP000275846">
    <property type="component" value="Unassembled WGS sequence"/>
</dbReference>
<feature type="transmembrane region" description="Helical" evidence="6">
    <location>
        <begin position="113"/>
        <end position="133"/>
    </location>
</feature>
<dbReference type="InterPro" id="IPR011701">
    <property type="entry name" value="MFS"/>
</dbReference>
<dbReference type="GO" id="GO:0016020">
    <property type="term" value="C:membrane"/>
    <property type="evidence" value="ECO:0007669"/>
    <property type="project" value="UniProtKB-SubCell"/>
</dbReference>
<proteinExistence type="predicted"/>
<dbReference type="GO" id="GO:0022857">
    <property type="term" value="F:transmembrane transporter activity"/>
    <property type="evidence" value="ECO:0007669"/>
    <property type="project" value="InterPro"/>
</dbReference>
<protein>
    <submittedName>
        <fullName evidence="8 11">Putative MFS-type transporter C330.07c</fullName>
    </submittedName>
</protein>
<feature type="transmembrane region" description="Helical" evidence="6">
    <location>
        <begin position="348"/>
        <end position="369"/>
    </location>
</feature>
<sequence>MSDAVPLLPDDLDPVFASSQSPSKIRARITGSNNSFPHNEDADSHRVQRDVSNQNLNRCCKRNVVRHKRPPKYAIAFIASTWGFLTNVERAIILPTMWLYFRDYWGDEVAKSFYGSTLAAFSLSILVTTPLFGYAGHANVNVRHLLMFANFMEVIGNVAYLLPYSPWFVFFGRLIAGVGASCESPMYADLTRTTEESERTPYIIILLLSRQVGLIIGPAFTLILRQITIEIGPVQISVYNGPGLVMAVLWVVHTMLIFFTYPHLDKSGELVEELQSGEVASSPVEASLKHSRQPSDSRIQVSFAGYGQYHIVTLYFVIFSAYFCVMSLESVLSPVANRFFKWNEVEVSYVYIGSSVLVIIVSGLMHLMTRCMEDRALVLLGLFFLTVSYAFLSFVLHNVLTMTKTLGATLVVVGVAIHVIGMPFPLAITESLYTKFIPSHQLDKAQTILRTIINVAFLLGPYVGGSLQGKPTIVFCSMLLLVALPFFMLLIRFNKFRVPREPSSPRADGSTRAAKSPDPHLSAL</sequence>
<evidence type="ECO:0000256" key="6">
    <source>
        <dbReference type="SAM" id="Phobius"/>
    </source>
</evidence>
<evidence type="ECO:0000313" key="9">
    <source>
        <dbReference type="EMBL" id="VDL91763.1"/>
    </source>
</evidence>
<keyword evidence="3 6" id="KW-1133">Transmembrane helix</keyword>
<dbReference type="PROSITE" id="PS50850">
    <property type="entry name" value="MFS"/>
    <property type="match status" value="1"/>
</dbReference>
<dbReference type="EMBL" id="GEEE01013180">
    <property type="protein sequence ID" value="JAP50045.1"/>
    <property type="molecule type" value="Transcribed_RNA"/>
</dbReference>
<dbReference type="WBParaSite" id="SSLN_0000555201-mRNA-1">
    <property type="protein sequence ID" value="SSLN_0000555201-mRNA-1"/>
    <property type="gene ID" value="SSLN_0000555201"/>
</dbReference>
<evidence type="ECO:0000256" key="1">
    <source>
        <dbReference type="ARBA" id="ARBA00004141"/>
    </source>
</evidence>
<dbReference type="Pfam" id="PF07690">
    <property type="entry name" value="MFS_1"/>
    <property type="match status" value="1"/>
</dbReference>
<dbReference type="EMBL" id="UYSU01033222">
    <property type="protein sequence ID" value="VDL91763.1"/>
    <property type="molecule type" value="Genomic_DNA"/>
</dbReference>
<evidence type="ECO:0000259" key="7">
    <source>
        <dbReference type="PROSITE" id="PS50850"/>
    </source>
</evidence>
<comment type="subcellular location">
    <subcellularLocation>
        <location evidence="1">Membrane</location>
        <topology evidence="1">Multi-pass membrane protein</topology>
    </subcellularLocation>
</comment>
<dbReference type="InterPro" id="IPR051068">
    <property type="entry name" value="MFS_Domain-Containing_Protein"/>
</dbReference>
<dbReference type="OrthoDB" id="370281at2759"/>
<feature type="region of interest" description="Disordered" evidence="5">
    <location>
        <begin position="28"/>
        <end position="49"/>
    </location>
</feature>
<feature type="transmembrane region" description="Helical" evidence="6">
    <location>
        <begin position="73"/>
        <end position="101"/>
    </location>
</feature>
<feature type="transmembrane region" description="Helical" evidence="6">
    <location>
        <begin position="202"/>
        <end position="224"/>
    </location>
</feature>
<evidence type="ECO:0000256" key="2">
    <source>
        <dbReference type="ARBA" id="ARBA00022692"/>
    </source>
</evidence>
<feature type="compositionally biased region" description="Basic and acidic residues" evidence="5">
    <location>
        <begin position="38"/>
        <end position="49"/>
    </location>
</feature>
<accession>A0A0X3PDP8</accession>
<dbReference type="InterPro" id="IPR036259">
    <property type="entry name" value="MFS_trans_sf"/>
</dbReference>
<keyword evidence="10" id="KW-1185">Reference proteome</keyword>
<organism evidence="8">
    <name type="scientific">Schistocephalus solidus</name>
    <name type="common">Tapeworm</name>
    <dbReference type="NCBI Taxonomy" id="70667"/>
    <lineage>
        <taxon>Eukaryota</taxon>
        <taxon>Metazoa</taxon>
        <taxon>Spiralia</taxon>
        <taxon>Lophotrochozoa</taxon>
        <taxon>Platyhelminthes</taxon>
        <taxon>Cestoda</taxon>
        <taxon>Eucestoda</taxon>
        <taxon>Diphyllobothriidea</taxon>
        <taxon>Diphyllobothriidae</taxon>
        <taxon>Schistocephalus</taxon>
    </lineage>
</organism>
<feature type="transmembrane region" description="Helical" evidence="6">
    <location>
        <begin position="244"/>
        <end position="261"/>
    </location>
</feature>
<name>A0A0X3PDP8_SCHSO</name>
<reference evidence="9 10" key="3">
    <citation type="submission" date="2018-11" db="EMBL/GenBank/DDBJ databases">
        <authorList>
            <consortium name="Pathogen Informatics"/>
        </authorList>
    </citation>
    <scope>NUCLEOTIDE SEQUENCE [LARGE SCALE GENOMIC DNA]</scope>
    <source>
        <strain evidence="9 10">NST_G2</strain>
    </source>
</reference>
<feature type="transmembrane region" description="Helical" evidence="6">
    <location>
        <begin position="471"/>
        <end position="491"/>
    </location>
</feature>
<dbReference type="AlphaFoldDB" id="A0A0X3PDP8"/>
<dbReference type="STRING" id="70667.A0A0X3PDP8"/>
<evidence type="ECO:0000256" key="3">
    <source>
        <dbReference type="ARBA" id="ARBA00022989"/>
    </source>
</evidence>
<evidence type="ECO:0000256" key="4">
    <source>
        <dbReference type="ARBA" id="ARBA00023136"/>
    </source>
</evidence>
<keyword evidence="4 6" id="KW-0472">Membrane</keyword>
<dbReference type="InterPro" id="IPR020846">
    <property type="entry name" value="MFS_dom"/>
</dbReference>
<feature type="transmembrane region" description="Helical" evidence="6">
    <location>
        <begin position="309"/>
        <end position="328"/>
    </location>
</feature>
<feature type="domain" description="Major facilitator superfamily (MFS) profile" evidence="7">
    <location>
        <begin position="75"/>
        <end position="495"/>
    </location>
</feature>
<evidence type="ECO:0000313" key="10">
    <source>
        <dbReference type="Proteomes" id="UP000275846"/>
    </source>
</evidence>
<dbReference type="Gene3D" id="1.20.1250.20">
    <property type="entry name" value="MFS general substrate transporter like domains"/>
    <property type="match status" value="1"/>
</dbReference>
<feature type="transmembrane region" description="Helical" evidence="6">
    <location>
        <begin position="376"/>
        <end position="400"/>
    </location>
</feature>
<gene>
    <name evidence="8" type="primary">YJ87</name>
    <name evidence="9" type="ORF">SSLN_LOCUS5378</name>
    <name evidence="8" type="ORF">TR133154</name>
</gene>
<feature type="transmembrane region" description="Helical" evidence="6">
    <location>
        <begin position="145"/>
        <end position="162"/>
    </location>
</feature>
<evidence type="ECO:0000313" key="8">
    <source>
        <dbReference type="EMBL" id="JAP50045.1"/>
    </source>
</evidence>
<reference evidence="11" key="2">
    <citation type="submission" date="2016-06" db="UniProtKB">
        <authorList>
            <consortium name="WormBaseParasite"/>
        </authorList>
    </citation>
    <scope>IDENTIFICATION</scope>
</reference>
<dbReference type="PANTHER" id="PTHR23510">
    <property type="entry name" value="INNER MEMBRANE TRANSPORT PROTEIN YAJR"/>
    <property type="match status" value="1"/>
</dbReference>
<feature type="transmembrane region" description="Helical" evidence="6">
    <location>
        <begin position="406"/>
        <end position="428"/>
    </location>
</feature>
<feature type="region of interest" description="Disordered" evidence="5">
    <location>
        <begin position="500"/>
        <end position="524"/>
    </location>
</feature>
<evidence type="ECO:0000256" key="5">
    <source>
        <dbReference type="SAM" id="MobiDB-lite"/>
    </source>
</evidence>
<evidence type="ECO:0000313" key="11">
    <source>
        <dbReference type="WBParaSite" id="SSLN_0000555201-mRNA-1"/>
    </source>
</evidence>
<keyword evidence="2 6" id="KW-0812">Transmembrane</keyword>
<reference evidence="8" key="1">
    <citation type="submission" date="2016-01" db="EMBL/GenBank/DDBJ databases">
        <title>Reference transcriptome for the parasite Schistocephalus solidus: insights into the molecular evolution of parasitism.</title>
        <authorList>
            <person name="Hebert F.O."/>
            <person name="Grambauer S."/>
            <person name="Barber I."/>
            <person name="Landry C.R."/>
            <person name="Aubin-Horth N."/>
        </authorList>
    </citation>
    <scope>NUCLEOTIDE SEQUENCE</scope>
</reference>
<dbReference type="SUPFAM" id="SSF103473">
    <property type="entry name" value="MFS general substrate transporter"/>
    <property type="match status" value="1"/>
</dbReference>